<dbReference type="RefSeq" id="WP_175463298.1">
    <property type="nucleotide sequence ID" value="NZ_FOCT01000020.1"/>
</dbReference>
<evidence type="ECO:0000313" key="1">
    <source>
        <dbReference type="EMBL" id="SEO39621.1"/>
    </source>
</evidence>
<dbReference type="EMBL" id="FOCT01000020">
    <property type="protein sequence ID" value="SEO39621.1"/>
    <property type="molecule type" value="Genomic_DNA"/>
</dbReference>
<name>A0A1H8PCT8_9PROT</name>
<evidence type="ECO:0000313" key="2">
    <source>
        <dbReference type="Proteomes" id="UP000183898"/>
    </source>
</evidence>
<gene>
    <name evidence="1" type="ORF">SAMN05216404_1206</name>
</gene>
<dbReference type="Proteomes" id="UP000183898">
    <property type="component" value="Unassembled WGS sequence"/>
</dbReference>
<dbReference type="AlphaFoldDB" id="A0A1H8PCT8"/>
<accession>A0A1H8PCT8</accession>
<organism evidence="1 2">
    <name type="scientific">Nitrosospira multiformis</name>
    <dbReference type="NCBI Taxonomy" id="1231"/>
    <lineage>
        <taxon>Bacteria</taxon>
        <taxon>Pseudomonadati</taxon>
        <taxon>Pseudomonadota</taxon>
        <taxon>Betaproteobacteria</taxon>
        <taxon>Nitrosomonadales</taxon>
        <taxon>Nitrosomonadaceae</taxon>
        <taxon>Nitrosospira</taxon>
    </lineage>
</organism>
<proteinExistence type="predicted"/>
<sequence length="53" mass="6071">MSRRKKQIYREMLRRLSSAKRFSMIGLGGVAGVVEQAGDPVVKPRTRKSVYYL</sequence>
<protein>
    <submittedName>
        <fullName evidence="1">Uncharacterized protein</fullName>
    </submittedName>
</protein>
<reference evidence="1 2" key="1">
    <citation type="submission" date="2016-10" db="EMBL/GenBank/DDBJ databases">
        <authorList>
            <person name="de Groot N.N."/>
        </authorList>
    </citation>
    <scope>NUCLEOTIDE SEQUENCE [LARGE SCALE GENOMIC DNA]</scope>
    <source>
        <strain evidence="1 2">Nl18</strain>
    </source>
</reference>